<comment type="caution">
    <text evidence="2">The sequence shown here is derived from an EMBL/GenBank/DDBJ whole genome shotgun (WGS) entry which is preliminary data.</text>
</comment>
<dbReference type="EMBL" id="JAAKFY010000008">
    <property type="protein sequence ID" value="KAF3853069.1"/>
    <property type="molecule type" value="Genomic_DNA"/>
</dbReference>
<dbReference type="Proteomes" id="UP000518266">
    <property type="component" value="Unassembled WGS sequence"/>
</dbReference>
<protein>
    <recommendedName>
        <fullName evidence="1">SNTX thioredoxin-like domain-containing protein</fullName>
    </recommendedName>
</protein>
<keyword evidence="3" id="KW-1185">Reference proteome</keyword>
<dbReference type="InterPro" id="IPR040581">
    <property type="entry name" value="Thioredoxin_11"/>
</dbReference>
<evidence type="ECO:0000313" key="3">
    <source>
        <dbReference type="Proteomes" id="UP000518266"/>
    </source>
</evidence>
<sequence length="65" mass="7446">MAYVEEYKDLCFLIAAIENKKFKGATLYYYIDGILRNPDFQPLSDVKTGDLKSLSEVKKHTGKNL</sequence>
<evidence type="ECO:0000259" key="1">
    <source>
        <dbReference type="Pfam" id="PF18078"/>
    </source>
</evidence>
<gene>
    <name evidence="2" type="ORF">F7725_013757</name>
</gene>
<organism evidence="2 3">
    <name type="scientific">Dissostichus mawsoni</name>
    <name type="common">Antarctic cod</name>
    <dbReference type="NCBI Taxonomy" id="36200"/>
    <lineage>
        <taxon>Eukaryota</taxon>
        <taxon>Metazoa</taxon>
        <taxon>Chordata</taxon>
        <taxon>Craniata</taxon>
        <taxon>Vertebrata</taxon>
        <taxon>Euteleostomi</taxon>
        <taxon>Actinopterygii</taxon>
        <taxon>Neopterygii</taxon>
        <taxon>Teleostei</taxon>
        <taxon>Neoteleostei</taxon>
        <taxon>Acanthomorphata</taxon>
        <taxon>Eupercaria</taxon>
        <taxon>Perciformes</taxon>
        <taxon>Notothenioidei</taxon>
        <taxon>Nototheniidae</taxon>
        <taxon>Dissostichus</taxon>
    </lineage>
</organism>
<dbReference type="AlphaFoldDB" id="A0A7J5YWG7"/>
<dbReference type="Pfam" id="PF18078">
    <property type="entry name" value="Thioredoxin_11"/>
    <property type="match status" value="1"/>
</dbReference>
<accession>A0A7J5YWG7</accession>
<name>A0A7J5YWG7_DISMA</name>
<feature type="domain" description="SNTX thioredoxin-like" evidence="1">
    <location>
        <begin position="5"/>
        <end position="42"/>
    </location>
</feature>
<reference evidence="2 3" key="1">
    <citation type="submission" date="2020-03" db="EMBL/GenBank/DDBJ databases">
        <title>Dissostichus mawsoni Genome sequencing and assembly.</title>
        <authorList>
            <person name="Park H."/>
        </authorList>
    </citation>
    <scope>NUCLEOTIDE SEQUENCE [LARGE SCALE GENOMIC DNA]</scope>
    <source>
        <strain evidence="2">DM0001</strain>
        <tissue evidence="2">Muscle</tissue>
    </source>
</reference>
<evidence type="ECO:0000313" key="2">
    <source>
        <dbReference type="EMBL" id="KAF3853069.1"/>
    </source>
</evidence>
<proteinExistence type="predicted"/>